<dbReference type="AlphaFoldDB" id="A0A2G5DXQ4"/>
<feature type="compositionally biased region" description="Low complexity" evidence="2">
    <location>
        <begin position="96"/>
        <end position="108"/>
    </location>
</feature>
<organism evidence="3 4">
    <name type="scientific">Aquilegia coerulea</name>
    <name type="common">Rocky mountain columbine</name>
    <dbReference type="NCBI Taxonomy" id="218851"/>
    <lineage>
        <taxon>Eukaryota</taxon>
        <taxon>Viridiplantae</taxon>
        <taxon>Streptophyta</taxon>
        <taxon>Embryophyta</taxon>
        <taxon>Tracheophyta</taxon>
        <taxon>Spermatophyta</taxon>
        <taxon>Magnoliopsida</taxon>
        <taxon>Ranunculales</taxon>
        <taxon>Ranunculaceae</taxon>
        <taxon>Thalictroideae</taxon>
        <taxon>Aquilegia</taxon>
    </lineage>
</organism>
<dbReference type="GO" id="GO:0005789">
    <property type="term" value="C:endoplasmic reticulum membrane"/>
    <property type="evidence" value="ECO:0007669"/>
    <property type="project" value="TreeGrafter"/>
</dbReference>
<dbReference type="Proteomes" id="UP000230069">
    <property type="component" value="Unassembled WGS sequence"/>
</dbReference>
<gene>
    <name evidence="3" type="ORF">AQUCO_01400715v1</name>
</gene>
<feature type="region of interest" description="Disordered" evidence="2">
    <location>
        <begin position="41"/>
        <end position="112"/>
    </location>
</feature>
<evidence type="ECO:0000256" key="2">
    <source>
        <dbReference type="SAM" id="MobiDB-lite"/>
    </source>
</evidence>
<name>A0A2G5DXQ4_AQUCA</name>
<dbReference type="InterPro" id="IPR019734">
    <property type="entry name" value="TPR_rpt"/>
</dbReference>
<keyword evidence="1" id="KW-0802">TPR repeat</keyword>
<proteinExistence type="predicted"/>
<dbReference type="PROSITE" id="PS50005">
    <property type="entry name" value="TPR"/>
    <property type="match status" value="1"/>
</dbReference>
<dbReference type="InParanoid" id="A0A2G5DXQ4"/>
<feature type="repeat" description="TPR" evidence="1">
    <location>
        <begin position="8"/>
        <end position="41"/>
    </location>
</feature>
<dbReference type="GO" id="GO:0071218">
    <property type="term" value="P:cellular response to misfolded protein"/>
    <property type="evidence" value="ECO:0007669"/>
    <property type="project" value="TreeGrafter"/>
</dbReference>
<dbReference type="PANTHER" id="PTHR43908:SF3">
    <property type="entry name" value="AT29763P-RELATED"/>
    <property type="match status" value="1"/>
</dbReference>
<dbReference type="GO" id="GO:0030544">
    <property type="term" value="F:Hsp70 protein binding"/>
    <property type="evidence" value="ECO:0007669"/>
    <property type="project" value="TreeGrafter"/>
</dbReference>
<feature type="compositionally biased region" description="Polar residues" evidence="2">
    <location>
        <begin position="51"/>
        <end position="68"/>
    </location>
</feature>
<dbReference type="OrthoDB" id="442087at2759"/>
<accession>A0A2G5DXQ4</accession>
<dbReference type="EMBL" id="KZ305031">
    <property type="protein sequence ID" value="PIA48300.1"/>
    <property type="molecule type" value="Genomic_DNA"/>
</dbReference>
<dbReference type="PANTHER" id="PTHR43908">
    <property type="entry name" value="AT29763P-RELATED"/>
    <property type="match status" value="1"/>
</dbReference>
<protein>
    <submittedName>
        <fullName evidence="3">Uncharacterized protein</fullName>
    </submittedName>
</protein>
<reference evidence="3 4" key="1">
    <citation type="submission" date="2017-09" db="EMBL/GenBank/DDBJ databases">
        <title>WGS assembly of Aquilegia coerulea Goldsmith.</title>
        <authorList>
            <person name="Hodges S."/>
            <person name="Kramer E."/>
            <person name="Nordborg M."/>
            <person name="Tomkins J."/>
            <person name="Borevitz J."/>
            <person name="Derieg N."/>
            <person name="Yan J."/>
            <person name="Mihaltcheva S."/>
            <person name="Hayes R.D."/>
            <person name="Rokhsar D."/>
        </authorList>
    </citation>
    <scope>NUCLEOTIDE SEQUENCE [LARGE SCALE GENOMIC DNA]</scope>
    <source>
        <strain evidence="4">cv. Goldsmith</strain>
    </source>
</reference>
<dbReference type="InterPro" id="IPR051100">
    <property type="entry name" value="DnaJ_subfamily_B/C"/>
</dbReference>
<evidence type="ECO:0000313" key="4">
    <source>
        <dbReference type="Proteomes" id="UP000230069"/>
    </source>
</evidence>
<keyword evidence="4" id="KW-1185">Reference proteome</keyword>
<evidence type="ECO:0000256" key="1">
    <source>
        <dbReference type="PROSITE-ProRule" id="PRU00339"/>
    </source>
</evidence>
<evidence type="ECO:0000313" key="3">
    <source>
        <dbReference type="EMBL" id="PIA48300.1"/>
    </source>
</evidence>
<sequence>MDGNKDEALKCLNIGKEILEQGDRSRALKFVSKARRLDPNLEVDDLLDSINGESGSNPTASDSSSTQNDGGGDEVSSKKKEPIGIPSLRKRGPLNGSSSSSATAGASTKEYTQEQISIPFHLFC</sequence>
<dbReference type="STRING" id="218851.A0A2G5DXQ4"/>